<dbReference type="InterPro" id="IPR025159">
    <property type="entry name" value="AbiEi_N"/>
</dbReference>
<sequence length="367" mass="40621">MPQAGLNRTTAAGTVVPQVHHPAMDNDETQLLRSLLDAQHGVLTTVQLRTCGFTPKAIHHSVETGQWLRVFRNVICVTNGPLSREMELQAALLYGGGSAILSHDTAAHEWGMLRRPAGPIHLTVPRNCSAISQPPTLRHVLIRPTSLSNACIHPGVVMHRSLAIEHIGVDTDPRRTSKEDTVLDLAVSEPTPHEAAATFVSAMTNGRVSVAAMRRKIELRRPRRYKKILLDALSLLAGGVQSVLEFRYATDVERAHGLPSGRRQAPHHVGGRVLFEDVEYPEGGLIVRLDGQQFHSARNVRFRDRLRDNAAELSDRPRLVYGWQEVSQDPCAVYREVREVLVREGWTDASYACERCAVVRLSVAQGT</sequence>
<evidence type="ECO:0000313" key="4">
    <source>
        <dbReference type="Proteomes" id="UP001185755"/>
    </source>
</evidence>
<keyword evidence="4" id="KW-1185">Reference proteome</keyword>
<comment type="caution">
    <text evidence="3">The sequence shown here is derived from an EMBL/GenBank/DDBJ whole genome shotgun (WGS) entry which is preliminary data.</text>
</comment>
<gene>
    <name evidence="3" type="ORF">R3P96_14135</name>
</gene>
<proteinExistence type="predicted"/>
<evidence type="ECO:0000256" key="1">
    <source>
        <dbReference type="SAM" id="MobiDB-lite"/>
    </source>
</evidence>
<evidence type="ECO:0000313" key="3">
    <source>
        <dbReference type="EMBL" id="MDV6262478.1"/>
    </source>
</evidence>
<accession>A0ABU4BEE9</accession>
<reference evidence="3 4" key="1">
    <citation type="submission" date="2023-10" db="EMBL/GenBank/DDBJ databases">
        <title>Development of a sustainable strategy for remediation of hydrocarbon-contaminated territories based on the waste exchange concept.</title>
        <authorList>
            <person name="Krivoruchko A."/>
        </authorList>
    </citation>
    <scope>NUCLEOTIDE SEQUENCE [LARGE SCALE GENOMIC DNA]</scope>
    <source>
        <strain evidence="3 4">IEGM 1323</strain>
    </source>
</reference>
<feature type="domain" description="AbiEi antitoxin N-terminal" evidence="2">
    <location>
        <begin position="30"/>
        <end position="74"/>
    </location>
</feature>
<protein>
    <recommendedName>
        <fullName evidence="2">AbiEi antitoxin N-terminal domain-containing protein</fullName>
    </recommendedName>
</protein>
<evidence type="ECO:0000259" key="2">
    <source>
        <dbReference type="Pfam" id="PF13338"/>
    </source>
</evidence>
<dbReference type="EMBL" id="JAWLJX010000004">
    <property type="protein sequence ID" value="MDV6262478.1"/>
    <property type="molecule type" value="Genomic_DNA"/>
</dbReference>
<organism evidence="3 4">
    <name type="scientific">Rhodococcoides yunnanense</name>
    <dbReference type="NCBI Taxonomy" id="278209"/>
    <lineage>
        <taxon>Bacteria</taxon>
        <taxon>Bacillati</taxon>
        <taxon>Actinomycetota</taxon>
        <taxon>Actinomycetes</taxon>
        <taxon>Mycobacteriales</taxon>
        <taxon>Nocardiaceae</taxon>
        <taxon>Rhodococcoides</taxon>
    </lineage>
</organism>
<dbReference type="Pfam" id="PF13338">
    <property type="entry name" value="AbiEi_4"/>
    <property type="match status" value="1"/>
</dbReference>
<name>A0ABU4BEE9_9NOCA</name>
<feature type="compositionally biased region" description="Polar residues" evidence="1">
    <location>
        <begin position="1"/>
        <end position="12"/>
    </location>
</feature>
<feature type="region of interest" description="Disordered" evidence="1">
    <location>
        <begin position="1"/>
        <end position="21"/>
    </location>
</feature>
<dbReference type="Proteomes" id="UP001185755">
    <property type="component" value="Unassembled WGS sequence"/>
</dbReference>